<evidence type="ECO:0000256" key="2">
    <source>
        <dbReference type="ARBA" id="ARBA00022603"/>
    </source>
</evidence>
<evidence type="ECO:0000313" key="10">
    <source>
        <dbReference type="Proteomes" id="UP000190890"/>
    </source>
</evidence>
<dbReference type="InterPro" id="IPR035996">
    <property type="entry name" value="4pyrrol_Methylase_sf"/>
</dbReference>
<dbReference type="GO" id="GO:0019354">
    <property type="term" value="P:siroheme biosynthetic process"/>
    <property type="evidence" value="ECO:0007669"/>
    <property type="project" value="InterPro"/>
</dbReference>
<sequence>MSKVYIIGTGPGDEELLTLKAVRVLKECTAVLYDRLVSNNVLNYLNKNCKIYYCGKEPGAHSKTQEEINELIVKLAKEGHIVGRIKGGDPYVFGRGGEEVLALVNENISFEVVPGVTSPIAVLNYAGIPITHRGMAQSFHVITGKSAQDLNVNFKALAAEEGTLVFMMGLSNLDNIVRELIANGKLSSVPCGVVMRGTSAKQKKVIGTLENISQKVKEANLKSPCIIVVGDVVTLNEKLSWYENKPLFGKNICITRSRKQSENLKNKLVKLGAEVTSFNSIEIKSTSNNLDEYINKFKDYDHIVFTSVNSVETFFDYLIKKAYDIRSIKAKISTIGRATAESLNKRGIIVFSKAKEFVGEGLVSILKPHLKENEKLLLPCSAKSRQYIYEELSKTGVEIDKVYIYDTVCGNVVNKKSFDEVDIVFFTSPSTVKNMVDMVGIEEIKKKQVIAIGPKTNEPLEEFGIEAYVCKEHSEDGFLKEIEALYKSNL</sequence>
<dbReference type="STRING" id="29367.CLPUN_01190"/>
<dbReference type="EC" id="2.1.1.107" evidence="1"/>
<dbReference type="PROSITE" id="PS00840">
    <property type="entry name" value="SUMT_2"/>
    <property type="match status" value="1"/>
</dbReference>
<evidence type="ECO:0000256" key="3">
    <source>
        <dbReference type="ARBA" id="ARBA00022679"/>
    </source>
</evidence>
<evidence type="ECO:0000256" key="6">
    <source>
        <dbReference type="RuleBase" id="RU003960"/>
    </source>
</evidence>
<dbReference type="Gene3D" id="3.30.950.10">
    <property type="entry name" value="Methyltransferase, Cobalt-precorrin-4 Transmethylase, Domain 2"/>
    <property type="match status" value="1"/>
</dbReference>
<organism evidence="9 10">
    <name type="scientific">Clostridium puniceum</name>
    <dbReference type="NCBI Taxonomy" id="29367"/>
    <lineage>
        <taxon>Bacteria</taxon>
        <taxon>Bacillati</taxon>
        <taxon>Bacillota</taxon>
        <taxon>Clostridia</taxon>
        <taxon>Eubacteriales</taxon>
        <taxon>Clostridiaceae</taxon>
        <taxon>Clostridium</taxon>
    </lineage>
</organism>
<dbReference type="PANTHER" id="PTHR45790">
    <property type="entry name" value="SIROHEME SYNTHASE-RELATED"/>
    <property type="match status" value="1"/>
</dbReference>
<dbReference type="PANTHER" id="PTHR45790:SF3">
    <property type="entry name" value="S-ADENOSYL-L-METHIONINE-DEPENDENT UROPORPHYRINOGEN III METHYLTRANSFERASE, CHLOROPLASTIC"/>
    <property type="match status" value="1"/>
</dbReference>
<dbReference type="FunFam" id="3.30.950.10:FF:000001">
    <property type="entry name" value="Siroheme synthase"/>
    <property type="match status" value="1"/>
</dbReference>
<dbReference type="Proteomes" id="UP000190890">
    <property type="component" value="Unassembled WGS sequence"/>
</dbReference>
<dbReference type="InterPro" id="IPR006366">
    <property type="entry name" value="CobA/CysG_C"/>
</dbReference>
<dbReference type="InterPro" id="IPR003043">
    <property type="entry name" value="Uropor_MeTrfase_CS"/>
</dbReference>
<evidence type="ECO:0000256" key="5">
    <source>
        <dbReference type="ARBA" id="ARBA00023244"/>
    </source>
</evidence>
<dbReference type="Gene3D" id="3.40.1010.10">
    <property type="entry name" value="Cobalt-precorrin-4 Transmethylase, Domain 1"/>
    <property type="match status" value="1"/>
</dbReference>
<dbReference type="NCBIfam" id="NF004790">
    <property type="entry name" value="PRK06136.1"/>
    <property type="match status" value="1"/>
</dbReference>
<dbReference type="PROSITE" id="PS00839">
    <property type="entry name" value="SUMT_1"/>
    <property type="match status" value="1"/>
</dbReference>
<feature type="domain" description="Tetrapyrrole biosynthesis uroporphyrinogen III synthase" evidence="8">
    <location>
        <begin position="264"/>
        <end position="478"/>
    </location>
</feature>
<dbReference type="GO" id="GO:0004852">
    <property type="term" value="F:uroporphyrinogen-III synthase activity"/>
    <property type="evidence" value="ECO:0007669"/>
    <property type="project" value="InterPro"/>
</dbReference>
<keyword evidence="2 6" id="KW-0489">Methyltransferase</keyword>
<keyword evidence="4" id="KW-0949">S-adenosyl-L-methionine</keyword>
<dbReference type="GO" id="GO:0032259">
    <property type="term" value="P:methylation"/>
    <property type="evidence" value="ECO:0007669"/>
    <property type="project" value="UniProtKB-KW"/>
</dbReference>
<comment type="similarity">
    <text evidence="6">Belongs to the precorrin methyltransferase family.</text>
</comment>
<keyword evidence="3 6" id="KW-0808">Transferase</keyword>
<name>A0A1S8TXU3_9CLOT</name>
<accession>A0A1S8TXU3</accession>
<reference evidence="9 10" key="1">
    <citation type="submission" date="2016-05" db="EMBL/GenBank/DDBJ databases">
        <title>Microbial solvent formation.</title>
        <authorList>
            <person name="Poehlein A."/>
            <person name="Montoya Solano J.D."/>
            <person name="Flitsch S."/>
            <person name="Krabben P."/>
            <person name="Duerre P."/>
            <person name="Daniel R."/>
        </authorList>
    </citation>
    <scope>NUCLEOTIDE SEQUENCE [LARGE SCALE GENOMIC DNA]</scope>
    <source>
        <strain evidence="9 10">DSM 2619</strain>
    </source>
</reference>
<dbReference type="OrthoDB" id="9815856at2"/>
<dbReference type="Pfam" id="PF00590">
    <property type="entry name" value="TP_methylase"/>
    <property type="match status" value="1"/>
</dbReference>
<dbReference type="FunFam" id="3.40.1010.10:FF:000001">
    <property type="entry name" value="Siroheme synthase"/>
    <property type="match status" value="1"/>
</dbReference>
<dbReference type="GO" id="GO:0004851">
    <property type="term" value="F:uroporphyrin-III C-methyltransferase activity"/>
    <property type="evidence" value="ECO:0007669"/>
    <property type="project" value="UniProtKB-EC"/>
</dbReference>
<dbReference type="InterPro" id="IPR000878">
    <property type="entry name" value="4pyrrol_Mease"/>
</dbReference>
<proteinExistence type="inferred from homology"/>
<dbReference type="AlphaFoldDB" id="A0A1S8TXU3"/>
<dbReference type="InterPro" id="IPR014777">
    <property type="entry name" value="4pyrrole_Mease_sub1"/>
</dbReference>
<dbReference type="InterPro" id="IPR014776">
    <property type="entry name" value="4pyrrole_Mease_sub2"/>
</dbReference>
<dbReference type="CDD" id="cd06578">
    <property type="entry name" value="HemD"/>
    <property type="match status" value="1"/>
</dbReference>
<dbReference type="SUPFAM" id="SSF53790">
    <property type="entry name" value="Tetrapyrrole methylase"/>
    <property type="match status" value="1"/>
</dbReference>
<dbReference type="NCBIfam" id="TIGR01469">
    <property type="entry name" value="cobA_cysG_Cterm"/>
    <property type="match status" value="1"/>
</dbReference>
<dbReference type="InterPro" id="IPR003754">
    <property type="entry name" value="4pyrrol_synth_uPrphyn_synth"/>
</dbReference>
<evidence type="ECO:0000259" key="8">
    <source>
        <dbReference type="Pfam" id="PF02602"/>
    </source>
</evidence>
<keyword evidence="5" id="KW-0627">Porphyrin biosynthesis</keyword>
<evidence type="ECO:0000313" key="9">
    <source>
        <dbReference type="EMBL" id="OOM82517.1"/>
    </source>
</evidence>
<feature type="domain" description="Tetrapyrrole methylase" evidence="7">
    <location>
        <begin position="3"/>
        <end position="212"/>
    </location>
</feature>
<dbReference type="EMBL" id="LZZM01000010">
    <property type="protein sequence ID" value="OOM82517.1"/>
    <property type="molecule type" value="Genomic_DNA"/>
</dbReference>
<dbReference type="Gene3D" id="3.40.50.10090">
    <property type="match status" value="2"/>
</dbReference>
<dbReference type="RefSeq" id="WP_077845447.1">
    <property type="nucleotide sequence ID" value="NZ_LZZM01000010.1"/>
</dbReference>
<protein>
    <recommendedName>
        <fullName evidence="1">uroporphyrinogen-III C-methyltransferase</fullName>
        <ecNumber evidence="1">2.1.1.107</ecNumber>
    </recommendedName>
</protein>
<keyword evidence="10" id="KW-1185">Reference proteome</keyword>
<evidence type="ECO:0000256" key="4">
    <source>
        <dbReference type="ARBA" id="ARBA00022691"/>
    </source>
</evidence>
<gene>
    <name evidence="9" type="primary">nasF</name>
    <name evidence="9" type="ORF">CLPUN_01190</name>
</gene>
<evidence type="ECO:0000259" key="7">
    <source>
        <dbReference type="Pfam" id="PF00590"/>
    </source>
</evidence>
<evidence type="ECO:0000256" key="1">
    <source>
        <dbReference type="ARBA" id="ARBA00012162"/>
    </source>
</evidence>
<dbReference type="CDD" id="cd11642">
    <property type="entry name" value="SUMT"/>
    <property type="match status" value="1"/>
</dbReference>
<dbReference type="InterPro" id="IPR050161">
    <property type="entry name" value="Siro_Cobalamin_biosynth"/>
</dbReference>
<comment type="caution">
    <text evidence="9">The sequence shown here is derived from an EMBL/GenBank/DDBJ whole genome shotgun (WGS) entry which is preliminary data.</text>
</comment>
<dbReference type="SUPFAM" id="SSF69618">
    <property type="entry name" value="HemD-like"/>
    <property type="match status" value="1"/>
</dbReference>
<dbReference type="InterPro" id="IPR036108">
    <property type="entry name" value="4pyrrol_syn_uPrphyn_synt_sf"/>
</dbReference>
<dbReference type="Pfam" id="PF02602">
    <property type="entry name" value="HEM4"/>
    <property type="match status" value="1"/>
</dbReference>